<evidence type="ECO:0000256" key="1">
    <source>
        <dbReference type="SAM" id="MobiDB-lite"/>
    </source>
</evidence>
<comment type="caution">
    <text evidence="2">The sequence shown here is derived from an EMBL/GenBank/DDBJ whole genome shotgun (WGS) entry which is preliminary data.</text>
</comment>
<proteinExistence type="predicted"/>
<keyword evidence="3" id="KW-1185">Reference proteome</keyword>
<dbReference type="Proteomes" id="UP000822688">
    <property type="component" value="Chromosome 1"/>
</dbReference>
<evidence type="ECO:0000313" key="2">
    <source>
        <dbReference type="EMBL" id="KAG0589457.1"/>
    </source>
</evidence>
<protein>
    <submittedName>
        <fullName evidence="2">Uncharacterized protein</fullName>
    </submittedName>
</protein>
<feature type="region of interest" description="Disordered" evidence="1">
    <location>
        <begin position="81"/>
        <end position="129"/>
    </location>
</feature>
<dbReference type="EMBL" id="CM026421">
    <property type="protein sequence ID" value="KAG0589457.1"/>
    <property type="molecule type" value="Genomic_DNA"/>
</dbReference>
<accession>A0A8T0J1M9</accession>
<evidence type="ECO:0000313" key="3">
    <source>
        <dbReference type="Proteomes" id="UP000822688"/>
    </source>
</evidence>
<gene>
    <name evidence="2" type="ORF">KC19_1G021700</name>
</gene>
<reference evidence="2" key="1">
    <citation type="submission" date="2020-06" db="EMBL/GenBank/DDBJ databases">
        <title>WGS assembly of Ceratodon purpureus strain R40.</title>
        <authorList>
            <person name="Carey S.B."/>
            <person name="Jenkins J."/>
            <person name="Shu S."/>
            <person name="Lovell J.T."/>
            <person name="Sreedasyam A."/>
            <person name="Maumus F."/>
            <person name="Tiley G.P."/>
            <person name="Fernandez-Pozo N."/>
            <person name="Barry K."/>
            <person name="Chen C."/>
            <person name="Wang M."/>
            <person name="Lipzen A."/>
            <person name="Daum C."/>
            <person name="Saski C.A."/>
            <person name="Payton A.C."/>
            <person name="Mcbreen J.C."/>
            <person name="Conrad R.E."/>
            <person name="Kollar L.M."/>
            <person name="Olsson S."/>
            <person name="Huttunen S."/>
            <person name="Landis J.B."/>
            <person name="Wickett N.J."/>
            <person name="Johnson M.G."/>
            <person name="Rensing S.A."/>
            <person name="Grimwood J."/>
            <person name="Schmutz J."/>
            <person name="Mcdaniel S.F."/>
        </authorList>
    </citation>
    <scope>NUCLEOTIDE SEQUENCE</scope>
    <source>
        <strain evidence="2">R40</strain>
    </source>
</reference>
<name>A0A8T0J1M9_CERPU</name>
<sequence length="129" mass="14352">MAILLKSVDQGVRGDHEQLPFNNVVNWLGLIPYLISKIAPLTKQHNRFSGENCGRTELVHLRMVSNSTAPNKNFTSLNIFGPQSDNHSMASQSNNFTSQPASLPDKLQNHDLTRASPRVRPARLQLHAS</sequence>
<feature type="compositionally biased region" description="Polar residues" evidence="1">
    <location>
        <begin position="81"/>
        <end position="101"/>
    </location>
</feature>
<organism evidence="2 3">
    <name type="scientific">Ceratodon purpureus</name>
    <name type="common">Fire moss</name>
    <name type="synonym">Dicranum purpureum</name>
    <dbReference type="NCBI Taxonomy" id="3225"/>
    <lineage>
        <taxon>Eukaryota</taxon>
        <taxon>Viridiplantae</taxon>
        <taxon>Streptophyta</taxon>
        <taxon>Embryophyta</taxon>
        <taxon>Bryophyta</taxon>
        <taxon>Bryophytina</taxon>
        <taxon>Bryopsida</taxon>
        <taxon>Dicranidae</taxon>
        <taxon>Pseudoditrichales</taxon>
        <taxon>Ditrichaceae</taxon>
        <taxon>Ceratodon</taxon>
    </lineage>
</organism>
<dbReference type="AlphaFoldDB" id="A0A8T0J1M9"/>